<dbReference type="OrthoDB" id="9784811at2"/>
<dbReference type="PATRIC" id="fig|1232683.4.peg.2346"/>
<dbReference type="STRING" id="1232683.ADIMK_2387"/>
<gene>
    <name evidence="2" type="ORF">ADIMK_2387</name>
</gene>
<keyword evidence="1" id="KW-0732">Signal</keyword>
<evidence type="ECO:0000313" key="2">
    <source>
        <dbReference type="EMBL" id="KEA63608.1"/>
    </source>
</evidence>
<evidence type="ECO:0000256" key="1">
    <source>
        <dbReference type="SAM" id="SignalP"/>
    </source>
</evidence>
<evidence type="ECO:0000313" key="3">
    <source>
        <dbReference type="Proteomes" id="UP000028252"/>
    </source>
</evidence>
<dbReference type="Proteomes" id="UP000028252">
    <property type="component" value="Unassembled WGS sequence"/>
</dbReference>
<keyword evidence="3" id="KW-1185">Reference proteome</keyword>
<dbReference type="Gene3D" id="3.20.20.370">
    <property type="entry name" value="Glycoside hydrolase/deacetylase"/>
    <property type="match status" value="1"/>
</dbReference>
<dbReference type="EMBL" id="JMQN01000036">
    <property type="protein sequence ID" value="KEA63608.1"/>
    <property type="molecule type" value="Genomic_DNA"/>
</dbReference>
<dbReference type="SUPFAM" id="SSF88713">
    <property type="entry name" value="Glycoside hydrolase/deacetylase"/>
    <property type="match status" value="1"/>
</dbReference>
<dbReference type="AlphaFoldDB" id="A0A081FYK3"/>
<dbReference type="GO" id="GO:0005975">
    <property type="term" value="P:carbohydrate metabolic process"/>
    <property type="evidence" value="ECO:0007669"/>
    <property type="project" value="InterPro"/>
</dbReference>
<feature type="signal peptide" evidence="1">
    <location>
        <begin position="1"/>
        <end position="18"/>
    </location>
</feature>
<dbReference type="InterPro" id="IPR011330">
    <property type="entry name" value="Glyco_hydro/deAcase_b/a-brl"/>
</dbReference>
<name>A0A081FYK3_9GAMM</name>
<dbReference type="InterPro" id="IPR006837">
    <property type="entry name" value="Divergent_DAC"/>
</dbReference>
<comment type="caution">
    <text evidence="2">The sequence shown here is derived from an EMBL/GenBank/DDBJ whole genome shotgun (WGS) entry which is preliminary data.</text>
</comment>
<dbReference type="PANTHER" id="PTHR30105">
    <property type="entry name" value="UNCHARACTERIZED YIBQ-RELATED"/>
    <property type="match status" value="1"/>
</dbReference>
<dbReference type="CDD" id="cd10936">
    <property type="entry name" value="CE4_DAC2"/>
    <property type="match status" value="1"/>
</dbReference>
<organism evidence="2 3">
    <name type="scientific">Marinobacterium lacunae</name>
    <dbReference type="NCBI Taxonomy" id="1232683"/>
    <lineage>
        <taxon>Bacteria</taxon>
        <taxon>Pseudomonadati</taxon>
        <taxon>Pseudomonadota</taxon>
        <taxon>Gammaproteobacteria</taxon>
        <taxon>Oceanospirillales</taxon>
        <taxon>Oceanospirillaceae</taxon>
        <taxon>Marinobacterium</taxon>
    </lineage>
</organism>
<dbReference type="RefSeq" id="WP_051692898.1">
    <property type="nucleotide sequence ID" value="NZ_JMQN01000036.1"/>
</dbReference>
<dbReference type="eggNOG" id="COG2861">
    <property type="taxonomic scope" value="Bacteria"/>
</dbReference>
<reference evidence="2 3" key="1">
    <citation type="submission" date="2014-04" db="EMBL/GenBank/DDBJ databases">
        <title>Marinobacterium kochiensis sp. nov., isolated from sediment sample collected from Kochi backwaters in Kerala, India.</title>
        <authorList>
            <person name="Singh A."/>
            <person name="Pinnaka A.K."/>
        </authorList>
    </citation>
    <scope>NUCLEOTIDE SEQUENCE [LARGE SCALE GENOMIC DNA]</scope>
    <source>
        <strain evidence="2 3">AK27</strain>
    </source>
</reference>
<sequence length="268" mass="29552">MRSVLIVLLTLLVSKLNAAPLEPWQQMGPRMVLIIDDVGTNLALGEAALALPGPVTYAVLPLTPHARHLSEEASRMDKEVILHAPMANLHHLRLGPGALTPEQNKQELQATLREDLDAVPEAIGVNNHMGSLMTQKSEQMDWVMEVLRARKLFFVDSRTTAQTKAYDSAMNAGIPALKRDVFLDNERTAEAIGERFLHAVKLARTKGSVVVIGHPYPETLTFLEQALPELGEYGISLMSASAYLNEQADAVRRQQAWTRAQAPLKSVR</sequence>
<proteinExistence type="predicted"/>
<feature type="chain" id="PRO_5001757400" evidence="1">
    <location>
        <begin position="19"/>
        <end position="268"/>
    </location>
</feature>
<dbReference type="Pfam" id="PF04748">
    <property type="entry name" value="Polysacc_deac_2"/>
    <property type="match status" value="1"/>
</dbReference>
<protein>
    <submittedName>
        <fullName evidence="2">Putative divergent polysaccharide deacetylase</fullName>
    </submittedName>
</protein>
<dbReference type="PANTHER" id="PTHR30105:SF2">
    <property type="entry name" value="DIVERGENT POLYSACCHARIDE DEACETYLASE SUPERFAMILY"/>
    <property type="match status" value="1"/>
</dbReference>
<accession>A0A081FYK3</accession>